<evidence type="ECO:0000259" key="11">
    <source>
        <dbReference type="SMART" id="SM00385"/>
    </source>
</evidence>
<dbReference type="Proteomes" id="UP000551758">
    <property type="component" value="Unassembled WGS sequence"/>
</dbReference>
<feature type="region of interest" description="Disordered" evidence="10">
    <location>
        <begin position="212"/>
        <end position="249"/>
    </location>
</feature>
<organism evidence="12 13">
    <name type="scientific">Diceros bicornis minor</name>
    <name type="common">South-central black rhinoceros</name>
    <dbReference type="NCBI Taxonomy" id="77932"/>
    <lineage>
        <taxon>Eukaryota</taxon>
        <taxon>Metazoa</taxon>
        <taxon>Chordata</taxon>
        <taxon>Craniata</taxon>
        <taxon>Vertebrata</taxon>
        <taxon>Euteleostomi</taxon>
        <taxon>Mammalia</taxon>
        <taxon>Eutheria</taxon>
        <taxon>Laurasiatheria</taxon>
        <taxon>Perissodactyla</taxon>
        <taxon>Rhinocerotidae</taxon>
        <taxon>Diceros</taxon>
    </lineage>
</organism>
<dbReference type="PANTHER" id="PTHR11618">
    <property type="entry name" value="TRANSCRIPTION INITIATION FACTOR IIB-RELATED"/>
    <property type="match status" value="1"/>
</dbReference>
<evidence type="ECO:0000256" key="5">
    <source>
        <dbReference type="ARBA" id="ARBA00022833"/>
    </source>
</evidence>
<dbReference type="GO" id="GO:0005634">
    <property type="term" value="C:nucleus"/>
    <property type="evidence" value="ECO:0007669"/>
    <property type="project" value="UniProtKB-SubCell"/>
</dbReference>
<dbReference type="GO" id="GO:0017025">
    <property type="term" value="F:TBP-class protein binding"/>
    <property type="evidence" value="ECO:0007669"/>
    <property type="project" value="InterPro"/>
</dbReference>
<dbReference type="GO" id="GO:0008270">
    <property type="term" value="F:zinc ion binding"/>
    <property type="evidence" value="ECO:0007669"/>
    <property type="project" value="UniProtKB-KW"/>
</dbReference>
<evidence type="ECO:0000256" key="10">
    <source>
        <dbReference type="SAM" id="MobiDB-lite"/>
    </source>
</evidence>
<evidence type="ECO:0000256" key="3">
    <source>
        <dbReference type="ARBA" id="ARBA00022723"/>
    </source>
</evidence>
<comment type="similarity">
    <text evidence="2">Belongs to the TFIIB family.</text>
</comment>
<dbReference type="AlphaFoldDB" id="A0A7J7EY31"/>
<dbReference type="GO" id="GO:0001006">
    <property type="term" value="F:RNA polymerase III type 3 promoter sequence-specific DNA binding"/>
    <property type="evidence" value="ECO:0007669"/>
    <property type="project" value="TreeGrafter"/>
</dbReference>
<comment type="caution">
    <text evidence="12">The sequence shown here is derived from an EMBL/GenBank/DDBJ whole genome shotgun (WGS) entry which is preliminary data.</text>
</comment>
<feature type="domain" description="Cyclin-like" evidence="11">
    <location>
        <begin position="84"/>
        <end position="168"/>
    </location>
</feature>
<evidence type="ECO:0000256" key="1">
    <source>
        <dbReference type="ARBA" id="ARBA00004123"/>
    </source>
</evidence>
<feature type="compositionally biased region" description="Basic residues" evidence="10">
    <location>
        <begin position="446"/>
        <end position="455"/>
    </location>
</feature>
<dbReference type="Gene3D" id="1.20.5.650">
    <property type="entry name" value="Single helix bin"/>
    <property type="match status" value="1"/>
</dbReference>
<dbReference type="InterPro" id="IPR000812">
    <property type="entry name" value="TFIIB"/>
</dbReference>
<evidence type="ECO:0000256" key="6">
    <source>
        <dbReference type="ARBA" id="ARBA00023015"/>
    </source>
</evidence>
<keyword evidence="4" id="KW-0863">Zinc-finger</keyword>
<evidence type="ECO:0000256" key="8">
    <source>
        <dbReference type="ARBA" id="ARBA00023163"/>
    </source>
</evidence>
<keyword evidence="6" id="KW-0805">Transcription regulation</keyword>
<comment type="subcellular location">
    <subcellularLocation>
        <location evidence="1">Nucleus</location>
    </subcellularLocation>
</comment>
<keyword evidence="8" id="KW-0804">Transcription</keyword>
<dbReference type="PANTHER" id="PTHR11618:SF4">
    <property type="entry name" value="TRANSCRIPTION FACTOR IIIB 90 KDA SUBUNIT"/>
    <property type="match status" value="1"/>
</dbReference>
<dbReference type="EMBL" id="JACDTQ010001915">
    <property type="protein sequence ID" value="KAF5920722.1"/>
    <property type="molecule type" value="Genomic_DNA"/>
</dbReference>
<feature type="compositionally biased region" description="Acidic residues" evidence="10">
    <location>
        <begin position="519"/>
        <end position="532"/>
    </location>
</feature>
<dbReference type="InterPro" id="IPR013763">
    <property type="entry name" value="Cyclin-like_dom"/>
</dbReference>
<dbReference type="GO" id="GO:0000995">
    <property type="term" value="F:RNA polymerase III general transcription initiation factor activity"/>
    <property type="evidence" value="ECO:0007669"/>
    <property type="project" value="TreeGrafter"/>
</dbReference>
<feature type="region of interest" description="Disordered" evidence="10">
    <location>
        <begin position="493"/>
        <end position="533"/>
    </location>
</feature>
<dbReference type="InterPro" id="IPR011665">
    <property type="entry name" value="BRF1_TBP-bd_dom"/>
</dbReference>
<keyword evidence="13" id="KW-1185">Reference proteome</keyword>
<name>A0A7J7EY31_DICBM</name>
<feature type="region of interest" description="Disordered" evidence="10">
    <location>
        <begin position="545"/>
        <end position="565"/>
    </location>
</feature>
<dbReference type="InterPro" id="IPR013150">
    <property type="entry name" value="TFIIB_cyclin"/>
</dbReference>
<dbReference type="GO" id="GO:0070897">
    <property type="term" value="P:transcription preinitiation complex assembly"/>
    <property type="evidence" value="ECO:0007669"/>
    <property type="project" value="InterPro"/>
</dbReference>
<dbReference type="CDD" id="cd20554">
    <property type="entry name" value="CYCLIN_TFIIIB90_rpt2"/>
    <property type="match status" value="1"/>
</dbReference>
<feature type="compositionally biased region" description="Acidic residues" evidence="10">
    <location>
        <begin position="240"/>
        <end position="249"/>
    </location>
</feature>
<dbReference type="Pfam" id="PF00382">
    <property type="entry name" value="TFIIB"/>
    <property type="match status" value="1"/>
</dbReference>
<evidence type="ECO:0000256" key="7">
    <source>
        <dbReference type="ARBA" id="ARBA00023159"/>
    </source>
</evidence>
<evidence type="ECO:0000313" key="13">
    <source>
        <dbReference type="Proteomes" id="UP000551758"/>
    </source>
</evidence>
<keyword evidence="7" id="KW-0010">Activator</keyword>
<dbReference type="Pfam" id="PF07741">
    <property type="entry name" value="BRF1"/>
    <property type="match status" value="1"/>
</dbReference>
<feature type="compositionally biased region" description="Basic and acidic residues" evidence="10">
    <location>
        <begin position="433"/>
        <end position="445"/>
    </location>
</feature>
<dbReference type="FunFam" id="1.10.472.10:FF:000002">
    <property type="entry name" value="Transcription factor IIIB 90 kDa subunit"/>
    <property type="match status" value="1"/>
</dbReference>
<feature type="compositionally biased region" description="Low complexity" evidence="10">
    <location>
        <begin position="494"/>
        <end position="508"/>
    </location>
</feature>
<dbReference type="Gene3D" id="1.10.472.10">
    <property type="entry name" value="Cyclin-like"/>
    <property type="match status" value="1"/>
</dbReference>
<feature type="non-terminal residue" evidence="12">
    <location>
        <position position="1"/>
    </location>
</feature>
<dbReference type="FunFam" id="1.20.5.650:FF:000001">
    <property type="entry name" value="transcription factor IIIB 90 kDa subunit isoform X2"/>
    <property type="match status" value="1"/>
</dbReference>
<feature type="region of interest" description="Disordered" evidence="10">
    <location>
        <begin position="429"/>
        <end position="479"/>
    </location>
</feature>
<dbReference type="GO" id="GO:0097550">
    <property type="term" value="C:transcription preinitiation complex"/>
    <property type="evidence" value="ECO:0007669"/>
    <property type="project" value="TreeGrafter"/>
</dbReference>
<feature type="region of interest" description="Disordered" evidence="10">
    <location>
        <begin position="268"/>
        <end position="294"/>
    </location>
</feature>
<dbReference type="SMART" id="SM00385">
    <property type="entry name" value="CYCLIN"/>
    <property type="match status" value="1"/>
</dbReference>
<keyword evidence="3" id="KW-0479">Metal-binding</keyword>
<dbReference type="GO" id="GO:0000126">
    <property type="term" value="C:transcription factor TFIIIB complex"/>
    <property type="evidence" value="ECO:0007669"/>
    <property type="project" value="TreeGrafter"/>
</dbReference>
<gene>
    <name evidence="12" type="ORF">HPG69_004397</name>
</gene>
<protein>
    <recommendedName>
        <fullName evidence="11">Cyclin-like domain-containing protein</fullName>
    </recommendedName>
</protein>
<reference evidence="12 13" key="1">
    <citation type="journal article" date="2020" name="Mol. Biol. Evol.">
        <title>Interspecific Gene Flow and the Evolution of Specialization in Black and White Rhinoceros.</title>
        <authorList>
            <person name="Moodley Y."/>
            <person name="Westbury M.V."/>
            <person name="Russo I.M."/>
            <person name="Gopalakrishnan S."/>
            <person name="Rakotoarivelo A."/>
            <person name="Olsen R.A."/>
            <person name="Prost S."/>
            <person name="Tunstall T."/>
            <person name="Ryder O.A."/>
            <person name="Dalen L."/>
            <person name="Bruford M.W."/>
        </authorList>
    </citation>
    <scope>NUCLEOTIDE SEQUENCE [LARGE SCALE GENOMIC DNA]</scope>
    <source>
        <strain evidence="12">SBR-YM</strain>
        <tissue evidence="12">Skin</tissue>
    </source>
</reference>
<accession>A0A7J7EY31</accession>
<evidence type="ECO:0000256" key="2">
    <source>
        <dbReference type="ARBA" id="ARBA00010857"/>
    </source>
</evidence>
<evidence type="ECO:0000256" key="4">
    <source>
        <dbReference type="ARBA" id="ARBA00022771"/>
    </source>
</evidence>
<keyword evidence="9" id="KW-0539">Nucleus</keyword>
<dbReference type="InterPro" id="IPR036915">
    <property type="entry name" value="Cyclin-like_sf"/>
</dbReference>
<proteinExistence type="inferred from homology"/>
<evidence type="ECO:0000256" key="9">
    <source>
        <dbReference type="ARBA" id="ARBA00023242"/>
    </source>
</evidence>
<sequence length="585" mass="63993">MQNSHKVHPYEENVVQTQAPTEDPVTLGAALPLVLGASVPSGANQQVDFHFNRMLPVNVYVLGKTFLLLARELCINAPAIDPCLYIPRFAHLLEFGEKNHEVSMTAMRLLQRMKRDWMHTGRRPSGLCGAALLVAARMHDFRRTVKEVISVVKVCESTLRKRLTEFEDTPTSQLTVDEFMKIDLEEECDPPSYTAGQRKLRMKEDEIEIELENSRPKAKGALASLTKDGSADDTTSSVFGEEDGEDEELEAAASHLNKDFYRELLGSGIPGSSEAAGSPEQGSRPPALESLLGPLPTAASLGISDSIRECISSQSRDPKDASGDGELDLSGIDDLEIDRYILNEAEARVKAELWMRENAEYLREQREKEARIAKEKELGIYKEHKPKKSCKRREPILASTAGEAIEKMLEQKKISSKINYSVLRDLNSKGRGLQREDARPEDRASARKLSRRKTPASRSRADPVASVGKRLRPMVSTQPAKKVAVGEALLPSSPVAGAEPVRPAAVVVESGPVSYHPEEDPDEEDPDEEDGEPCVSALQMMGGNGEGAMRAGRASTGAGQGRGCSRVKGTNHLPLMILNSGLLAS</sequence>
<keyword evidence="5" id="KW-0862">Zinc</keyword>
<evidence type="ECO:0000313" key="12">
    <source>
        <dbReference type="EMBL" id="KAF5920722.1"/>
    </source>
</evidence>
<dbReference type="SUPFAM" id="SSF47954">
    <property type="entry name" value="Cyclin-like"/>
    <property type="match status" value="1"/>
</dbReference>